<comment type="caution">
    <text evidence="2">The sequence shown here is derived from an EMBL/GenBank/DDBJ whole genome shotgun (WGS) entry which is preliminary data.</text>
</comment>
<feature type="transmembrane region" description="Helical" evidence="1">
    <location>
        <begin position="36"/>
        <end position="54"/>
    </location>
</feature>
<feature type="transmembrane region" description="Helical" evidence="1">
    <location>
        <begin position="166"/>
        <end position="183"/>
    </location>
</feature>
<name>A0AA38IZD6_9CUCU</name>
<gene>
    <name evidence="2" type="ORF">Zmor_007525</name>
</gene>
<keyword evidence="1" id="KW-0472">Membrane</keyword>
<dbReference type="AlphaFoldDB" id="A0AA38IZD6"/>
<evidence type="ECO:0000313" key="3">
    <source>
        <dbReference type="Proteomes" id="UP001168821"/>
    </source>
</evidence>
<keyword evidence="3" id="KW-1185">Reference proteome</keyword>
<dbReference type="Proteomes" id="UP001168821">
    <property type="component" value="Unassembled WGS sequence"/>
</dbReference>
<feature type="transmembrane region" description="Helical" evidence="1">
    <location>
        <begin position="66"/>
        <end position="85"/>
    </location>
</feature>
<feature type="transmembrane region" description="Helical" evidence="1">
    <location>
        <begin position="92"/>
        <end position="110"/>
    </location>
</feature>
<evidence type="ECO:0000313" key="2">
    <source>
        <dbReference type="EMBL" id="KAJ3663221.1"/>
    </source>
</evidence>
<feature type="transmembrane region" description="Helical" evidence="1">
    <location>
        <begin position="116"/>
        <end position="136"/>
    </location>
</feature>
<sequence>MSRQEFPIALSHAVLAGTSIYCLSEVKNMDPFCPQITYGIIATNSILGVIWWLMDYNSKLNDIVRLTAYCQLLFALPCITTTVWLQNGYAKDWSWAWAVVPIFPLLMYILHTDIDMPLADLIIVFNIVGLGVVSFVKEINYGIGAVVAYIVAHGYGRRLDLTRQALYNYVMCVFAYCSLRAIGRGQDLF</sequence>
<keyword evidence="1" id="KW-0812">Transmembrane</keyword>
<protein>
    <submittedName>
        <fullName evidence="2">Uncharacterized protein</fullName>
    </submittedName>
</protein>
<organism evidence="2 3">
    <name type="scientific">Zophobas morio</name>
    <dbReference type="NCBI Taxonomy" id="2755281"/>
    <lineage>
        <taxon>Eukaryota</taxon>
        <taxon>Metazoa</taxon>
        <taxon>Ecdysozoa</taxon>
        <taxon>Arthropoda</taxon>
        <taxon>Hexapoda</taxon>
        <taxon>Insecta</taxon>
        <taxon>Pterygota</taxon>
        <taxon>Neoptera</taxon>
        <taxon>Endopterygota</taxon>
        <taxon>Coleoptera</taxon>
        <taxon>Polyphaga</taxon>
        <taxon>Cucujiformia</taxon>
        <taxon>Tenebrionidae</taxon>
        <taxon>Zophobas</taxon>
    </lineage>
</organism>
<accession>A0AA38IZD6</accession>
<evidence type="ECO:0000256" key="1">
    <source>
        <dbReference type="SAM" id="Phobius"/>
    </source>
</evidence>
<dbReference type="EMBL" id="JALNTZ010000002">
    <property type="protein sequence ID" value="KAJ3663221.1"/>
    <property type="molecule type" value="Genomic_DNA"/>
</dbReference>
<keyword evidence="1" id="KW-1133">Transmembrane helix</keyword>
<proteinExistence type="predicted"/>
<reference evidence="2" key="1">
    <citation type="journal article" date="2023" name="G3 (Bethesda)">
        <title>Whole genome assemblies of Zophobas morio and Tenebrio molitor.</title>
        <authorList>
            <person name="Kaur S."/>
            <person name="Stinson S.A."/>
            <person name="diCenzo G.C."/>
        </authorList>
    </citation>
    <scope>NUCLEOTIDE SEQUENCE</scope>
    <source>
        <strain evidence="2">QUZm001</strain>
    </source>
</reference>